<sequence>MLTYCSAEACPLMDFVKSLSEKINNDGKLRKEKGSSPLKELSEKLMKMLNNKKKREAVWPADHDTNHPEYALTPSKGTPI</sequence>
<dbReference type="WBParaSite" id="SMUV_0000846301-mRNA-1">
    <property type="protein sequence ID" value="SMUV_0000846301-mRNA-1"/>
    <property type="gene ID" value="SMUV_0000846301"/>
</dbReference>
<accession>A0A0N5AUD0</accession>
<evidence type="ECO:0000256" key="1">
    <source>
        <dbReference type="SAM" id="MobiDB-lite"/>
    </source>
</evidence>
<name>A0A0N5AUD0_9BILA</name>
<organism evidence="2 3">
    <name type="scientific">Syphacia muris</name>
    <dbReference type="NCBI Taxonomy" id="451379"/>
    <lineage>
        <taxon>Eukaryota</taxon>
        <taxon>Metazoa</taxon>
        <taxon>Ecdysozoa</taxon>
        <taxon>Nematoda</taxon>
        <taxon>Chromadorea</taxon>
        <taxon>Rhabditida</taxon>
        <taxon>Spirurina</taxon>
        <taxon>Oxyuridomorpha</taxon>
        <taxon>Oxyuroidea</taxon>
        <taxon>Oxyuridae</taxon>
        <taxon>Syphacia</taxon>
    </lineage>
</organism>
<reference evidence="3" key="1">
    <citation type="submission" date="2017-02" db="UniProtKB">
        <authorList>
            <consortium name="WormBaseParasite"/>
        </authorList>
    </citation>
    <scope>IDENTIFICATION</scope>
</reference>
<protein>
    <submittedName>
        <fullName evidence="3">Ovule protein</fullName>
    </submittedName>
</protein>
<feature type="region of interest" description="Disordered" evidence="1">
    <location>
        <begin position="56"/>
        <end position="80"/>
    </location>
</feature>
<evidence type="ECO:0000313" key="2">
    <source>
        <dbReference type="Proteomes" id="UP000046393"/>
    </source>
</evidence>
<dbReference type="AlphaFoldDB" id="A0A0N5AUD0"/>
<dbReference type="Proteomes" id="UP000046393">
    <property type="component" value="Unplaced"/>
</dbReference>
<keyword evidence="2" id="KW-1185">Reference proteome</keyword>
<proteinExistence type="predicted"/>
<evidence type="ECO:0000313" key="3">
    <source>
        <dbReference type="WBParaSite" id="SMUV_0000846301-mRNA-1"/>
    </source>
</evidence>